<dbReference type="InterPro" id="IPR026341">
    <property type="entry name" value="T9SS_type_B"/>
</dbReference>
<protein>
    <submittedName>
        <fullName evidence="2">T9SS type B sorting domain-containing protein</fullName>
    </submittedName>
</protein>
<dbReference type="Pfam" id="PF13585">
    <property type="entry name" value="CHU_C"/>
    <property type="match status" value="1"/>
</dbReference>
<dbReference type="AlphaFoldDB" id="A0A6I5L0B1"/>
<keyword evidence="1" id="KW-0472">Membrane</keyword>
<evidence type="ECO:0000256" key="1">
    <source>
        <dbReference type="SAM" id="Phobius"/>
    </source>
</evidence>
<accession>A0A6I5L0B1</accession>
<dbReference type="NCBIfam" id="TIGR04131">
    <property type="entry name" value="Bac_Flav_CTERM"/>
    <property type="match status" value="1"/>
</dbReference>
<feature type="transmembrane region" description="Helical" evidence="1">
    <location>
        <begin position="12"/>
        <end position="31"/>
    </location>
</feature>
<dbReference type="EMBL" id="JAAAMI010000001">
    <property type="protein sequence ID" value="NDV42500.1"/>
    <property type="molecule type" value="Genomic_DNA"/>
</dbReference>
<sequence length="171" mass="19609">MRIKKNNQKSNSIIWYYFVLGICFISCSSDGPDNLRSTFKCCTENIDGNVKNLPLQENGEIADVMVTNVITPNGDGINDYWLIQNLYLYPNNKVEIYNSLDQLIFSQEGYESGGAYFPPDNIAQGSYRYKIVIENEETYLQQGYLCVVTEYTNYFKNNSGCVSLYLDPFLQ</sequence>
<organism evidence="2 3">
    <name type="scientific">Flagellimonas sediminis</name>
    <dbReference type="NCBI Taxonomy" id="2696468"/>
    <lineage>
        <taxon>Bacteria</taxon>
        <taxon>Pseudomonadati</taxon>
        <taxon>Bacteroidota</taxon>
        <taxon>Flavobacteriia</taxon>
        <taxon>Flavobacteriales</taxon>
        <taxon>Flavobacteriaceae</taxon>
        <taxon>Flagellimonas</taxon>
    </lineage>
</organism>
<evidence type="ECO:0000313" key="3">
    <source>
        <dbReference type="Proteomes" id="UP000468707"/>
    </source>
</evidence>
<gene>
    <name evidence="2" type="ORF">GTK07_04105</name>
</gene>
<evidence type="ECO:0000313" key="2">
    <source>
        <dbReference type="EMBL" id="NDV42500.1"/>
    </source>
</evidence>
<name>A0A6I5L0B1_9FLAO</name>
<dbReference type="RefSeq" id="WP_163633254.1">
    <property type="nucleotide sequence ID" value="NZ_JAAAMI010000001.1"/>
</dbReference>
<proteinExistence type="predicted"/>
<comment type="caution">
    <text evidence="2">The sequence shown here is derived from an EMBL/GenBank/DDBJ whole genome shotgun (WGS) entry which is preliminary data.</text>
</comment>
<keyword evidence="1" id="KW-1133">Transmembrane helix</keyword>
<keyword evidence="3" id="KW-1185">Reference proteome</keyword>
<dbReference type="Proteomes" id="UP000468707">
    <property type="component" value="Unassembled WGS sequence"/>
</dbReference>
<keyword evidence="1" id="KW-0812">Transmembrane</keyword>
<reference evidence="2 3" key="1">
    <citation type="submission" date="2020-01" db="EMBL/GenBank/DDBJ databases">
        <title>Muricauda sediminis sp.nov. 40Bstr401.</title>
        <authorList>
            <person name="Xue Z."/>
            <person name="Zhu S."/>
            <person name="Ren N."/>
            <person name="Chen T."/>
            <person name="Chen X."/>
            <person name="Chen J."/>
            <person name="Yang J."/>
        </authorList>
    </citation>
    <scope>NUCLEOTIDE SEQUENCE [LARGE SCALE GENOMIC DNA]</scope>
    <source>
        <strain evidence="2 3">40Bstr401</strain>
    </source>
</reference>